<dbReference type="GO" id="GO:0055085">
    <property type="term" value="P:transmembrane transport"/>
    <property type="evidence" value="ECO:0007669"/>
    <property type="project" value="InterPro"/>
</dbReference>
<dbReference type="AlphaFoldDB" id="A0A851GKB8"/>
<evidence type="ECO:0000256" key="1">
    <source>
        <dbReference type="ARBA" id="ARBA00022729"/>
    </source>
</evidence>
<dbReference type="PIRSF" id="PIRSF006470">
    <property type="entry name" value="DctB"/>
    <property type="match status" value="1"/>
</dbReference>
<dbReference type="GO" id="GO:0030288">
    <property type="term" value="C:outer membrane-bounded periplasmic space"/>
    <property type="evidence" value="ECO:0007669"/>
    <property type="project" value="InterPro"/>
</dbReference>
<proteinExistence type="predicted"/>
<dbReference type="InterPro" id="IPR038404">
    <property type="entry name" value="TRAP_DctP_sf"/>
</dbReference>
<dbReference type="InterPro" id="IPR018389">
    <property type="entry name" value="DctP_fam"/>
</dbReference>
<keyword evidence="1" id="KW-0732">Signal</keyword>
<dbReference type="CDD" id="cd13671">
    <property type="entry name" value="PBP2_TRAP_SBP_like_3"/>
    <property type="match status" value="1"/>
</dbReference>
<sequence>MKKTSSNIISSSILGVLLICIILAIVSRSQNLPDRGTLKCAHSLPANHPVHQGIEFMGQRLEEISDGKMKLVIFPSGQMGDETRCIEQVQRGSLAMTKTSTAPMGNFVSLMKVFSLPYLFDDADHFWEVLEGEIGQELLQRLSVRDNGKESGFTGLGYFDSGSRNFYATEPIRTPADMVGKKFRVMRDPVAMDLVEALGGSPTPIPWGELYTALKQGVVDGAENNPPSITSSKHSEICKHLTLDAHSRIPDMVVVSDRVWKRLSAQEQQWLKQAMIEATEYQRKLWVEATQKSLKAMEQDGVSILTVDTTPYRDACKPVIKKYATGDIKDVYDRIRATRK</sequence>
<dbReference type="GO" id="GO:0030246">
    <property type="term" value="F:carbohydrate binding"/>
    <property type="evidence" value="ECO:0007669"/>
    <property type="project" value="TreeGrafter"/>
</dbReference>
<evidence type="ECO:0000313" key="3">
    <source>
        <dbReference type="Proteomes" id="UP000557872"/>
    </source>
</evidence>
<dbReference type="PANTHER" id="PTHR33376">
    <property type="match status" value="1"/>
</dbReference>
<dbReference type="Gene3D" id="3.40.190.170">
    <property type="entry name" value="Bacterial extracellular solute-binding protein, family 7"/>
    <property type="match status" value="1"/>
</dbReference>
<dbReference type="InterPro" id="IPR004682">
    <property type="entry name" value="TRAP_DctP"/>
</dbReference>
<name>A0A851GKB8_9BACT</name>
<accession>A0A851GKB8</accession>
<protein>
    <submittedName>
        <fullName evidence="2">TRAP transporter substrate-binding protein</fullName>
    </submittedName>
</protein>
<comment type="caution">
    <text evidence="2">The sequence shown here is derived from an EMBL/GenBank/DDBJ whole genome shotgun (WGS) entry which is preliminary data.</text>
</comment>
<evidence type="ECO:0000313" key="2">
    <source>
        <dbReference type="EMBL" id="NWK55537.1"/>
    </source>
</evidence>
<dbReference type="RefSeq" id="WP_178932048.1">
    <property type="nucleotide sequence ID" value="NZ_JACBAZ010000002.1"/>
</dbReference>
<dbReference type="NCBIfam" id="NF037995">
    <property type="entry name" value="TRAP_S1"/>
    <property type="match status" value="1"/>
</dbReference>
<dbReference type="NCBIfam" id="TIGR00787">
    <property type="entry name" value="dctP"/>
    <property type="match status" value="1"/>
</dbReference>
<organism evidence="2 3">
    <name type="scientific">Oceaniferula marina</name>
    <dbReference type="NCBI Taxonomy" id="2748318"/>
    <lineage>
        <taxon>Bacteria</taxon>
        <taxon>Pseudomonadati</taxon>
        <taxon>Verrucomicrobiota</taxon>
        <taxon>Verrucomicrobiia</taxon>
        <taxon>Verrucomicrobiales</taxon>
        <taxon>Verrucomicrobiaceae</taxon>
        <taxon>Oceaniferula</taxon>
    </lineage>
</organism>
<dbReference type="Pfam" id="PF03480">
    <property type="entry name" value="DctP"/>
    <property type="match status" value="1"/>
</dbReference>
<dbReference type="PANTHER" id="PTHR33376:SF2">
    <property type="entry name" value="DICARBOXYLATE-BINDING PERIPLASMIC PROTEIN"/>
    <property type="match status" value="1"/>
</dbReference>
<gene>
    <name evidence="2" type="ORF">HW115_07935</name>
</gene>
<keyword evidence="3" id="KW-1185">Reference proteome</keyword>
<dbReference type="EMBL" id="JACBAZ010000002">
    <property type="protein sequence ID" value="NWK55537.1"/>
    <property type="molecule type" value="Genomic_DNA"/>
</dbReference>
<dbReference type="Proteomes" id="UP000557872">
    <property type="component" value="Unassembled WGS sequence"/>
</dbReference>
<reference evidence="2 3" key="1">
    <citation type="submission" date="2020-07" db="EMBL/GenBank/DDBJ databases">
        <title>Roseicoccus Jingziensis gen. nov., sp. nov., isolated from coastal seawater.</title>
        <authorList>
            <person name="Feng X."/>
        </authorList>
    </citation>
    <scope>NUCLEOTIDE SEQUENCE [LARGE SCALE GENOMIC DNA]</scope>
    <source>
        <strain evidence="2 3">N1E253</strain>
    </source>
</reference>